<dbReference type="EMBL" id="CP136862">
    <property type="protein sequence ID" value="WOJ88298.1"/>
    <property type="molecule type" value="Genomic_DNA"/>
</dbReference>
<dbReference type="Proteomes" id="UP001626536">
    <property type="component" value="Chromosome"/>
</dbReference>
<sequence length="106" mass="11622">MTNVSSTGYGAGANSIDPANAAASFTTWWNATFLRLPLTVAGETLRFTANRLQAQAEYLTRVNHCANVPEFMEAQSQFMRKATDDYGVETGRLMEEVRAAITRKAA</sequence>
<name>A0ABZ0HP48_9HYPH</name>
<dbReference type="RefSeq" id="WP_407337733.1">
    <property type="nucleotide sequence ID" value="NZ_CP136862.1"/>
</dbReference>
<proteinExistence type="predicted"/>
<organism evidence="1 2">
    <name type="scientific">Methylocapsa polymorpha</name>
    <dbReference type="NCBI Taxonomy" id="3080828"/>
    <lineage>
        <taxon>Bacteria</taxon>
        <taxon>Pseudomonadati</taxon>
        <taxon>Pseudomonadota</taxon>
        <taxon>Alphaproteobacteria</taxon>
        <taxon>Hyphomicrobiales</taxon>
        <taxon>Beijerinckiaceae</taxon>
        <taxon>Methylocapsa</taxon>
    </lineage>
</organism>
<evidence type="ECO:0000313" key="1">
    <source>
        <dbReference type="EMBL" id="WOJ88298.1"/>
    </source>
</evidence>
<gene>
    <name evidence="1" type="ORF">RZS28_10635</name>
</gene>
<protein>
    <recommendedName>
        <fullName evidence="3">Phasin domain-containing protein</fullName>
    </recommendedName>
</protein>
<evidence type="ECO:0000313" key="2">
    <source>
        <dbReference type="Proteomes" id="UP001626536"/>
    </source>
</evidence>
<evidence type="ECO:0008006" key="3">
    <source>
        <dbReference type="Google" id="ProtNLM"/>
    </source>
</evidence>
<accession>A0ABZ0HP48</accession>
<reference evidence="1 2" key="1">
    <citation type="submission" date="2023-10" db="EMBL/GenBank/DDBJ databases">
        <title>Novel methanotroph of the genus Methylocapsa from a subarctic wetland.</title>
        <authorList>
            <person name="Belova S.E."/>
            <person name="Oshkin I.Y."/>
            <person name="Miroshnikov K."/>
            <person name="Dedysh S.N."/>
        </authorList>
    </citation>
    <scope>NUCLEOTIDE SEQUENCE [LARGE SCALE GENOMIC DNA]</scope>
    <source>
        <strain evidence="1 2">RX1</strain>
    </source>
</reference>
<keyword evidence="2" id="KW-1185">Reference proteome</keyword>